<dbReference type="Proteomes" id="UP001180020">
    <property type="component" value="Unassembled WGS sequence"/>
</dbReference>
<name>A0AAV9E9Y3_ACOCL</name>
<evidence type="ECO:0000313" key="2">
    <source>
        <dbReference type="Proteomes" id="UP001180020"/>
    </source>
</evidence>
<sequence length="138" mass="16020">MGRGVYDPFIGHRKWAPQVFVVEKNRYMYIRLYPEPCRLSKEQPPMARFILRVCNVGGNRRPYISPASSSSTYESMKTYSNSCLEMNLSEQGSHLEYCTLNNRNSSSSIKSLKCANVFELFRAQRPFRFGPMKEQCNL</sequence>
<proteinExistence type="predicted"/>
<reference evidence="1" key="2">
    <citation type="submission" date="2023-06" db="EMBL/GenBank/DDBJ databases">
        <authorList>
            <person name="Ma L."/>
            <person name="Liu K.-W."/>
            <person name="Li Z."/>
            <person name="Hsiao Y.-Y."/>
            <person name="Qi Y."/>
            <person name="Fu T."/>
            <person name="Tang G."/>
            <person name="Zhang D."/>
            <person name="Sun W.-H."/>
            <person name="Liu D.-K."/>
            <person name="Li Y."/>
            <person name="Chen G.-Z."/>
            <person name="Liu X.-D."/>
            <person name="Liao X.-Y."/>
            <person name="Jiang Y.-T."/>
            <person name="Yu X."/>
            <person name="Hao Y."/>
            <person name="Huang J."/>
            <person name="Zhao X.-W."/>
            <person name="Ke S."/>
            <person name="Chen Y.-Y."/>
            <person name="Wu W.-L."/>
            <person name="Hsu J.-L."/>
            <person name="Lin Y.-F."/>
            <person name="Huang M.-D."/>
            <person name="Li C.-Y."/>
            <person name="Huang L."/>
            <person name="Wang Z.-W."/>
            <person name="Zhao X."/>
            <person name="Zhong W.-Y."/>
            <person name="Peng D.-H."/>
            <person name="Ahmad S."/>
            <person name="Lan S."/>
            <person name="Zhang J.-S."/>
            <person name="Tsai W.-C."/>
            <person name="Van De Peer Y."/>
            <person name="Liu Z.-J."/>
        </authorList>
    </citation>
    <scope>NUCLEOTIDE SEQUENCE</scope>
    <source>
        <strain evidence="1">CP</strain>
        <tissue evidence="1">Leaves</tissue>
    </source>
</reference>
<reference evidence="1" key="1">
    <citation type="journal article" date="2023" name="Nat. Commun.">
        <title>Diploid and tetraploid genomes of Acorus and the evolution of monocots.</title>
        <authorList>
            <person name="Ma L."/>
            <person name="Liu K.W."/>
            <person name="Li Z."/>
            <person name="Hsiao Y.Y."/>
            <person name="Qi Y."/>
            <person name="Fu T."/>
            <person name="Tang G.D."/>
            <person name="Zhang D."/>
            <person name="Sun W.H."/>
            <person name="Liu D.K."/>
            <person name="Li Y."/>
            <person name="Chen G.Z."/>
            <person name="Liu X.D."/>
            <person name="Liao X.Y."/>
            <person name="Jiang Y.T."/>
            <person name="Yu X."/>
            <person name="Hao Y."/>
            <person name="Huang J."/>
            <person name="Zhao X.W."/>
            <person name="Ke S."/>
            <person name="Chen Y.Y."/>
            <person name="Wu W.L."/>
            <person name="Hsu J.L."/>
            <person name="Lin Y.F."/>
            <person name="Huang M.D."/>
            <person name="Li C.Y."/>
            <person name="Huang L."/>
            <person name="Wang Z.W."/>
            <person name="Zhao X."/>
            <person name="Zhong W.Y."/>
            <person name="Peng D.H."/>
            <person name="Ahmad S."/>
            <person name="Lan S."/>
            <person name="Zhang J.S."/>
            <person name="Tsai W.C."/>
            <person name="Van de Peer Y."/>
            <person name="Liu Z.J."/>
        </authorList>
    </citation>
    <scope>NUCLEOTIDE SEQUENCE</scope>
    <source>
        <strain evidence="1">CP</strain>
    </source>
</reference>
<dbReference type="EMBL" id="JAUJYO010000008">
    <property type="protein sequence ID" value="KAK1309660.1"/>
    <property type="molecule type" value="Genomic_DNA"/>
</dbReference>
<evidence type="ECO:0000313" key="1">
    <source>
        <dbReference type="EMBL" id="KAK1309660.1"/>
    </source>
</evidence>
<keyword evidence="2" id="KW-1185">Reference proteome</keyword>
<gene>
    <name evidence="1" type="ORF">QJS10_CPA08g00712</name>
</gene>
<dbReference type="AlphaFoldDB" id="A0AAV9E9Y3"/>
<accession>A0AAV9E9Y3</accession>
<comment type="caution">
    <text evidence="1">The sequence shown here is derived from an EMBL/GenBank/DDBJ whole genome shotgun (WGS) entry which is preliminary data.</text>
</comment>
<organism evidence="1 2">
    <name type="scientific">Acorus calamus</name>
    <name type="common">Sweet flag</name>
    <dbReference type="NCBI Taxonomy" id="4465"/>
    <lineage>
        <taxon>Eukaryota</taxon>
        <taxon>Viridiplantae</taxon>
        <taxon>Streptophyta</taxon>
        <taxon>Embryophyta</taxon>
        <taxon>Tracheophyta</taxon>
        <taxon>Spermatophyta</taxon>
        <taxon>Magnoliopsida</taxon>
        <taxon>Liliopsida</taxon>
        <taxon>Acoraceae</taxon>
        <taxon>Acorus</taxon>
    </lineage>
</organism>
<protein>
    <submittedName>
        <fullName evidence="1">BTB/POZ domain-containing protein</fullName>
    </submittedName>
</protein>